<evidence type="ECO:0000256" key="3">
    <source>
        <dbReference type="ARBA" id="ARBA00022679"/>
    </source>
</evidence>
<dbReference type="InterPro" id="IPR008145">
    <property type="entry name" value="GK/Ca_channel_bsu"/>
</dbReference>
<dbReference type="EMBL" id="JQAZ01000005">
    <property type="protein sequence ID" value="KRN30943.1"/>
    <property type="molecule type" value="Genomic_DNA"/>
</dbReference>
<dbReference type="GO" id="GO:0005829">
    <property type="term" value="C:cytosol"/>
    <property type="evidence" value="ECO:0007669"/>
    <property type="project" value="TreeGrafter"/>
</dbReference>
<dbReference type="STRING" id="81857.IV38_GL001633"/>
<dbReference type="Gene3D" id="3.40.50.300">
    <property type="entry name" value="P-loop containing nucleotide triphosphate hydrolases"/>
    <property type="match status" value="1"/>
</dbReference>
<dbReference type="EMBL" id="JQAT01000004">
    <property type="protein sequence ID" value="KRN28181.1"/>
    <property type="molecule type" value="Genomic_DNA"/>
</dbReference>
<reference evidence="9 10" key="1">
    <citation type="journal article" date="2015" name="Genome Announc.">
        <title>Expanding the biotechnology potential of lactobacilli through comparative genomics of 213 strains and associated genera.</title>
        <authorList>
            <person name="Sun Z."/>
            <person name="Harris H.M."/>
            <person name="McCann A."/>
            <person name="Guo C."/>
            <person name="Argimon S."/>
            <person name="Zhang W."/>
            <person name="Yang X."/>
            <person name="Jeffery I.B."/>
            <person name="Cooney J.C."/>
            <person name="Kagawa T.F."/>
            <person name="Liu W."/>
            <person name="Song Y."/>
            <person name="Salvetti E."/>
            <person name="Wrobel A."/>
            <person name="Rasinkangas P."/>
            <person name="Parkhill J."/>
            <person name="Rea M.C."/>
            <person name="O'Sullivan O."/>
            <person name="Ritari J."/>
            <person name="Douillard F.P."/>
            <person name="Paul Ross R."/>
            <person name="Yang R."/>
            <person name="Briner A.E."/>
            <person name="Felis G.E."/>
            <person name="de Vos W.M."/>
            <person name="Barrangou R."/>
            <person name="Klaenhammer T.R."/>
            <person name="Caufield P.W."/>
            <person name="Cui Y."/>
            <person name="Zhang H."/>
            <person name="O'Toole P.W."/>
        </authorList>
    </citation>
    <scope>NUCLEOTIDE SEQUENCE [LARGE SCALE GENOMIC DNA]</scope>
    <source>
        <strain evidence="7 10">ATCC BAA-66</strain>
        <strain evidence="8 9">DSM 13344</strain>
    </source>
</reference>
<protein>
    <submittedName>
        <fullName evidence="8">Gmk, Guanylate kinase</fullName>
    </submittedName>
</protein>
<dbReference type="RefSeq" id="WP_057770085.1">
    <property type="nucleotide sequence ID" value="NZ_JQAT01000004.1"/>
</dbReference>
<accession>A0A0R2FR10</accession>
<dbReference type="GO" id="GO:0004385">
    <property type="term" value="F:GMP kinase activity"/>
    <property type="evidence" value="ECO:0007669"/>
    <property type="project" value="UniProtKB-EC"/>
</dbReference>
<gene>
    <name evidence="7" type="ORF">IV38_GL001633</name>
    <name evidence="8" type="ORF">IV40_GL001582</name>
</gene>
<comment type="caution">
    <text evidence="8">The sequence shown here is derived from an EMBL/GenBank/DDBJ whole genome shotgun (WGS) entry which is preliminary data.</text>
</comment>
<dbReference type="Pfam" id="PF00625">
    <property type="entry name" value="Guanylate_kin"/>
    <property type="match status" value="1"/>
</dbReference>
<keyword evidence="4 8" id="KW-0418">Kinase</keyword>
<sequence>MAGHQLIIITGAAGTGKTSVSQYLRAHYGIPRVITHTTRPKRPHEQDGAAYYFETPASFKTKHYIEHVTYSNYQYGSSHEALDLAWQKSNLVSIVLDTKGAETYLQTLNPNEILLLFLTVHEPQLLRKRMLQRGDAQQMVAERLASPEYRRDLALPAPLKPYAHVIVNDDRTTARQQIDAIVVQAQKKLQ</sequence>
<comment type="function">
    <text evidence="1">Essential for recycling GMP and indirectly, cGMP.</text>
</comment>
<evidence type="ECO:0000256" key="4">
    <source>
        <dbReference type="ARBA" id="ARBA00022777"/>
    </source>
</evidence>
<dbReference type="SMART" id="SM00072">
    <property type="entry name" value="GuKc"/>
    <property type="match status" value="1"/>
</dbReference>
<evidence type="ECO:0000313" key="8">
    <source>
        <dbReference type="EMBL" id="KRN30943.1"/>
    </source>
</evidence>
<evidence type="ECO:0000313" key="9">
    <source>
        <dbReference type="Proteomes" id="UP000051645"/>
    </source>
</evidence>
<dbReference type="Proteomes" id="UP000051751">
    <property type="component" value="Unassembled WGS sequence"/>
</dbReference>
<dbReference type="PANTHER" id="PTHR23117:SF13">
    <property type="entry name" value="GUANYLATE KINASE"/>
    <property type="match status" value="1"/>
</dbReference>
<comment type="catalytic activity">
    <reaction evidence="5">
        <text>GMP + ATP = GDP + ADP</text>
        <dbReference type="Rhea" id="RHEA:20780"/>
        <dbReference type="ChEBI" id="CHEBI:30616"/>
        <dbReference type="ChEBI" id="CHEBI:58115"/>
        <dbReference type="ChEBI" id="CHEBI:58189"/>
        <dbReference type="ChEBI" id="CHEBI:456216"/>
        <dbReference type="EC" id="2.7.4.8"/>
    </reaction>
</comment>
<dbReference type="InterPro" id="IPR008144">
    <property type="entry name" value="Guanylate_kin-like_dom"/>
</dbReference>
<evidence type="ECO:0000313" key="10">
    <source>
        <dbReference type="Proteomes" id="UP000051751"/>
    </source>
</evidence>
<dbReference type="Proteomes" id="UP000051645">
    <property type="component" value="Unassembled WGS sequence"/>
</dbReference>
<name>A0A0R2FR10_9LACO</name>
<evidence type="ECO:0000256" key="1">
    <source>
        <dbReference type="ARBA" id="ARBA00003531"/>
    </source>
</evidence>
<feature type="domain" description="Guanylate kinase-like" evidence="6">
    <location>
        <begin position="4"/>
        <end position="183"/>
    </location>
</feature>
<dbReference type="SUPFAM" id="SSF52540">
    <property type="entry name" value="P-loop containing nucleoside triphosphate hydrolases"/>
    <property type="match status" value="1"/>
</dbReference>
<evidence type="ECO:0000313" key="7">
    <source>
        <dbReference type="EMBL" id="KRN28181.1"/>
    </source>
</evidence>
<proteinExistence type="inferred from homology"/>
<evidence type="ECO:0000256" key="2">
    <source>
        <dbReference type="ARBA" id="ARBA00005790"/>
    </source>
</evidence>
<evidence type="ECO:0000259" key="6">
    <source>
        <dbReference type="PROSITE" id="PS50052"/>
    </source>
</evidence>
<dbReference type="PROSITE" id="PS50052">
    <property type="entry name" value="GUANYLATE_KINASE_2"/>
    <property type="match status" value="1"/>
</dbReference>
<organism evidence="8 9">
    <name type="scientific">Lactobacillus selangorensis</name>
    <dbReference type="NCBI Taxonomy" id="81857"/>
    <lineage>
        <taxon>Bacteria</taxon>
        <taxon>Bacillati</taxon>
        <taxon>Bacillota</taxon>
        <taxon>Bacilli</taxon>
        <taxon>Lactobacillales</taxon>
        <taxon>Lactobacillaceae</taxon>
        <taxon>Lactobacillus</taxon>
    </lineage>
</organism>
<dbReference type="InterPro" id="IPR027417">
    <property type="entry name" value="P-loop_NTPase"/>
</dbReference>
<dbReference type="PATRIC" id="fig|81857.3.peg.1644"/>
<keyword evidence="3" id="KW-0808">Transferase</keyword>
<dbReference type="OrthoDB" id="1033810at2"/>
<dbReference type="PANTHER" id="PTHR23117">
    <property type="entry name" value="GUANYLATE KINASE-RELATED"/>
    <property type="match status" value="1"/>
</dbReference>
<dbReference type="AlphaFoldDB" id="A0A0R2FR10"/>
<comment type="similarity">
    <text evidence="2">Belongs to the guanylate kinase family.</text>
</comment>
<evidence type="ECO:0000256" key="5">
    <source>
        <dbReference type="ARBA" id="ARBA00048594"/>
    </source>
</evidence>
<keyword evidence="9" id="KW-1185">Reference proteome</keyword>